<organism evidence="1 2">
    <name type="scientific">Streptomyces chisholmiae</name>
    <dbReference type="NCBI Taxonomy" id="3075540"/>
    <lineage>
        <taxon>Bacteria</taxon>
        <taxon>Bacillati</taxon>
        <taxon>Actinomycetota</taxon>
        <taxon>Actinomycetes</taxon>
        <taxon>Kitasatosporales</taxon>
        <taxon>Streptomycetaceae</taxon>
        <taxon>Streptomyces</taxon>
    </lineage>
</organism>
<keyword evidence="2" id="KW-1185">Reference proteome</keyword>
<reference evidence="2" key="1">
    <citation type="submission" date="2023-07" db="EMBL/GenBank/DDBJ databases">
        <title>30 novel species of actinomycetes from the DSMZ collection.</title>
        <authorList>
            <person name="Nouioui I."/>
        </authorList>
    </citation>
    <scope>NUCLEOTIDE SEQUENCE [LARGE SCALE GENOMIC DNA]</scope>
    <source>
        <strain evidence="2">DSM 44915</strain>
    </source>
</reference>
<dbReference type="GO" id="GO:0016787">
    <property type="term" value="F:hydrolase activity"/>
    <property type="evidence" value="ECO:0007669"/>
    <property type="project" value="UniProtKB-KW"/>
</dbReference>
<dbReference type="InterPro" id="IPR036412">
    <property type="entry name" value="HAD-like_sf"/>
</dbReference>
<dbReference type="PRINTS" id="PR00413">
    <property type="entry name" value="HADHALOGNASE"/>
</dbReference>
<accession>A0ABU2JKB3</accession>
<dbReference type="InterPro" id="IPR023214">
    <property type="entry name" value="HAD_sf"/>
</dbReference>
<dbReference type="RefSeq" id="WP_311664098.1">
    <property type="nucleotide sequence ID" value="NZ_JAVREO010000001.1"/>
</dbReference>
<evidence type="ECO:0000313" key="2">
    <source>
        <dbReference type="Proteomes" id="UP001183410"/>
    </source>
</evidence>
<dbReference type="EMBL" id="JAVREO010000001">
    <property type="protein sequence ID" value="MDT0265134.1"/>
    <property type="molecule type" value="Genomic_DNA"/>
</dbReference>
<sequence length="230" mass="24675">MATQPPPRAVLLDSGGVLVRPIGGRWNPRADFEETVTRHAPWLTVERLAEAVTVGDRFLAAQDRTPDRDAYHAAMLRHLGVAPGPELLAELDRAVPPAAVLEPFPEVLATLTALRARGVPMAVVSDAWPELRDLHAGLGLRTFFEVYAISAELGCEKPDPRMYAHASEGLGLAPQECLFVDDRPELVAAALALGYRGLALVRHGTLPGGVPAIRALDELLPLFAERPAGA</sequence>
<dbReference type="SUPFAM" id="SSF56784">
    <property type="entry name" value="HAD-like"/>
    <property type="match status" value="1"/>
</dbReference>
<dbReference type="NCBIfam" id="TIGR01509">
    <property type="entry name" value="HAD-SF-IA-v3"/>
    <property type="match status" value="1"/>
</dbReference>
<comment type="caution">
    <text evidence="1">The sequence shown here is derived from an EMBL/GenBank/DDBJ whole genome shotgun (WGS) entry which is preliminary data.</text>
</comment>
<evidence type="ECO:0000313" key="1">
    <source>
        <dbReference type="EMBL" id="MDT0265134.1"/>
    </source>
</evidence>
<dbReference type="Pfam" id="PF00702">
    <property type="entry name" value="Hydrolase"/>
    <property type="match status" value="1"/>
</dbReference>
<name>A0ABU2JKB3_9ACTN</name>
<dbReference type="PANTHER" id="PTHR43611:SF3">
    <property type="entry name" value="FLAVIN MONONUCLEOTIDE HYDROLASE 1, CHLOROPLATIC"/>
    <property type="match status" value="1"/>
</dbReference>
<dbReference type="PANTHER" id="PTHR43611">
    <property type="entry name" value="ALPHA-D-GLUCOSE 1-PHOSPHATE PHOSPHATASE"/>
    <property type="match status" value="1"/>
</dbReference>
<proteinExistence type="predicted"/>
<dbReference type="Proteomes" id="UP001183410">
    <property type="component" value="Unassembled WGS sequence"/>
</dbReference>
<dbReference type="InterPro" id="IPR006439">
    <property type="entry name" value="HAD-SF_hydro_IA"/>
</dbReference>
<keyword evidence="1" id="KW-0378">Hydrolase</keyword>
<protein>
    <submittedName>
        <fullName evidence="1">HAD-IA family hydrolase</fullName>
    </submittedName>
</protein>
<gene>
    <name evidence="1" type="ORF">RM844_02400</name>
</gene>
<dbReference type="Gene3D" id="3.40.50.1000">
    <property type="entry name" value="HAD superfamily/HAD-like"/>
    <property type="match status" value="1"/>
</dbReference>